<dbReference type="GO" id="GO:0017004">
    <property type="term" value="P:cytochrome complex assembly"/>
    <property type="evidence" value="ECO:0007669"/>
    <property type="project" value="UniProtKB-KW"/>
</dbReference>
<comment type="caution">
    <text evidence="7">The sequence shown here is derived from an EMBL/GenBank/DDBJ whole genome shotgun (WGS) entry which is preliminary data.</text>
</comment>
<evidence type="ECO:0000256" key="4">
    <source>
        <dbReference type="ARBA" id="ARBA00023157"/>
    </source>
</evidence>
<dbReference type="Proteomes" id="UP000319859">
    <property type="component" value="Unassembled WGS sequence"/>
</dbReference>
<dbReference type="InterPro" id="IPR013766">
    <property type="entry name" value="Thioredoxin_domain"/>
</dbReference>
<dbReference type="OrthoDB" id="9799347at2"/>
<dbReference type="InterPro" id="IPR036249">
    <property type="entry name" value="Thioredoxin-like_sf"/>
</dbReference>
<dbReference type="InterPro" id="IPR004799">
    <property type="entry name" value="Periplasmic_diS_OxRdtase_DsbE"/>
</dbReference>
<feature type="domain" description="Thioredoxin" evidence="6">
    <location>
        <begin position="39"/>
        <end position="186"/>
    </location>
</feature>
<dbReference type="Pfam" id="PF08534">
    <property type="entry name" value="Redoxin"/>
    <property type="match status" value="1"/>
</dbReference>
<organism evidence="7 8">
    <name type="scientific">Nitrospirillum amazonense</name>
    <dbReference type="NCBI Taxonomy" id="28077"/>
    <lineage>
        <taxon>Bacteria</taxon>
        <taxon>Pseudomonadati</taxon>
        <taxon>Pseudomonadota</taxon>
        <taxon>Alphaproteobacteria</taxon>
        <taxon>Rhodospirillales</taxon>
        <taxon>Azospirillaceae</taxon>
        <taxon>Nitrospirillum</taxon>
    </lineage>
</organism>
<dbReference type="InterPro" id="IPR013740">
    <property type="entry name" value="Redoxin"/>
</dbReference>
<dbReference type="InterPro" id="IPR017937">
    <property type="entry name" value="Thioredoxin_CS"/>
</dbReference>
<dbReference type="AlphaFoldDB" id="A0A560FAY7"/>
<keyword evidence="5" id="KW-0676">Redox-active center</keyword>
<dbReference type="GO" id="GO:0015036">
    <property type="term" value="F:disulfide oxidoreductase activity"/>
    <property type="evidence" value="ECO:0007669"/>
    <property type="project" value="InterPro"/>
</dbReference>
<dbReference type="NCBIfam" id="TIGR00385">
    <property type="entry name" value="dsbE"/>
    <property type="match status" value="1"/>
</dbReference>
<sequence length="186" mass="20472">MRRLMFLIPLVLFLGLAGWFAVRLKQIDRGDTPDHLPSVMIDKPVPAFDLPPLVEGQPGVAAKDLGPSAGESGKVRLVNFWASWCAPCRSEHPILMRLAGQGVDIRGIDYKDKAADGQAILARDGNPYAAVARDESGRTAIDFGVYGVPETYVIDRQGRIRYRQVGPITPQDLQNRILPLINELSK</sequence>
<dbReference type="PANTHER" id="PTHR42852">
    <property type="entry name" value="THIOL:DISULFIDE INTERCHANGE PROTEIN DSBE"/>
    <property type="match status" value="1"/>
</dbReference>
<dbReference type="InterPro" id="IPR050553">
    <property type="entry name" value="Thioredoxin_ResA/DsbE_sf"/>
</dbReference>
<dbReference type="CDD" id="cd03010">
    <property type="entry name" value="TlpA_like_DsbE"/>
    <property type="match status" value="1"/>
</dbReference>
<evidence type="ECO:0000313" key="8">
    <source>
        <dbReference type="Proteomes" id="UP000319859"/>
    </source>
</evidence>
<gene>
    <name evidence="7" type="ORF">FBZ89_109135</name>
</gene>
<accession>A0A560FAY7</accession>
<evidence type="ECO:0000256" key="2">
    <source>
        <dbReference type="ARBA" id="ARBA00007758"/>
    </source>
</evidence>
<protein>
    <submittedName>
        <fullName evidence="7">Cytochrome c biogenesis protein CcmG/thiol:disulfide interchange protein DsbE</fullName>
    </submittedName>
</protein>
<evidence type="ECO:0000256" key="1">
    <source>
        <dbReference type="ARBA" id="ARBA00004196"/>
    </source>
</evidence>
<dbReference type="GO" id="GO:0030288">
    <property type="term" value="C:outer membrane-bounded periplasmic space"/>
    <property type="evidence" value="ECO:0007669"/>
    <property type="project" value="InterPro"/>
</dbReference>
<dbReference type="RefSeq" id="WP_145750925.1">
    <property type="nucleotide sequence ID" value="NZ_VITN01000009.1"/>
</dbReference>
<comment type="similarity">
    <text evidence="2">Belongs to the thioredoxin family. DsbE subfamily.</text>
</comment>
<name>A0A560FAY7_9PROT</name>
<comment type="subcellular location">
    <subcellularLocation>
        <location evidence="1">Cell envelope</location>
    </subcellularLocation>
</comment>
<dbReference type="PROSITE" id="PS51352">
    <property type="entry name" value="THIOREDOXIN_2"/>
    <property type="match status" value="1"/>
</dbReference>
<keyword evidence="4" id="KW-1015">Disulfide bond</keyword>
<evidence type="ECO:0000259" key="6">
    <source>
        <dbReference type="PROSITE" id="PS51352"/>
    </source>
</evidence>
<dbReference type="PANTHER" id="PTHR42852:SF6">
    <property type="entry name" value="THIOL:DISULFIDE INTERCHANGE PROTEIN DSBE"/>
    <property type="match status" value="1"/>
</dbReference>
<evidence type="ECO:0000256" key="3">
    <source>
        <dbReference type="ARBA" id="ARBA00022748"/>
    </source>
</evidence>
<keyword evidence="3" id="KW-0201">Cytochrome c-type biogenesis</keyword>
<dbReference type="PROSITE" id="PS00194">
    <property type="entry name" value="THIOREDOXIN_1"/>
    <property type="match status" value="1"/>
</dbReference>
<dbReference type="Gene3D" id="3.40.30.10">
    <property type="entry name" value="Glutaredoxin"/>
    <property type="match status" value="1"/>
</dbReference>
<dbReference type="SUPFAM" id="SSF52833">
    <property type="entry name" value="Thioredoxin-like"/>
    <property type="match status" value="1"/>
</dbReference>
<proteinExistence type="inferred from homology"/>
<dbReference type="EMBL" id="VITN01000009">
    <property type="protein sequence ID" value="TWB18750.1"/>
    <property type="molecule type" value="Genomic_DNA"/>
</dbReference>
<reference evidence="7 8" key="1">
    <citation type="submission" date="2019-06" db="EMBL/GenBank/DDBJ databases">
        <title>Genomic Encyclopedia of Type Strains, Phase IV (KMG-V): Genome sequencing to study the core and pangenomes of soil and plant-associated prokaryotes.</title>
        <authorList>
            <person name="Whitman W."/>
        </authorList>
    </citation>
    <scope>NUCLEOTIDE SEQUENCE [LARGE SCALE GENOMIC DNA]</scope>
    <source>
        <strain evidence="7 8">BR 11880</strain>
    </source>
</reference>
<evidence type="ECO:0000256" key="5">
    <source>
        <dbReference type="ARBA" id="ARBA00023284"/>
    </source>
</evidence>
<evidence type="ECO:0000313" key="7">
    <source>
        <dbReference type="EMBL" id="TWB18750.1"/>
    </source>
</evidence>